<organism evidence="2 3">
    <name type="scientific">Catenulispora subtropica</name>
    <dbReference type="NCBI Taxonomy" id="450798"/>
    <lineage>
        <taxon>Bacteria</taxon>
        <taxon>Bacillati</taxon>
        <taxon>Actinomycetota</taxon>
        <taxon>Actinomycetes</taxon>
        <taxon>Catenulisporales</taxon>
        <taxon>Catenulisporaceae</taxon>
        <taxon>Catenulispora</taxon>
    </lineage>
</organism>
<proteinExistence type="predicted"/>
<feature type="transmembrane region" description="Helical" evidence="1">
    <location>
        <begin position="93"/>
        <end position="115"/>
    </location>
</feature>
<protein>
    <submittedName>
        <fullName evidence="2">Uncharacterized protein</fullName>
    </submittedName>
</protein>
<keyword evidence="1" id="KW-0812">Transmembrane</keyword>
<evidence type="ECO:0000256" key="1">
    <source>
        <dbReference type="SAM" id="Phobius"/>
    </source>
</evidence>
<evidence type="ECO:0000313" key="3">
    <source>
        <dbReference type="Proteomes" id="UP001499854"/>
    </source>
</evidence>
<gene>
    <name evidence="2" type="ORF">GCM10009838_66230</name>
</gene>
<dbReference type="Proteomes" id="UP001499854">
    <property type="component" value="Unassembled WGS sequence"/>
</dbReference>
<keyword evidence="1" id="KW-0472">Membrane</keyword>
<evidence type="ECO:0000313" key="2">
    <source>
        <dbReference type="EMBL" id="GAA1993022.1"/>
    </source>
</evidence>
<accession>A0ABP5EAL0</accession>
<name>A0ABP5EAL0_9ACTN</name>
<sequence length="121" mass="12652">MNDTHLRYRPAMNPTAGARAAARIRTGLSRAVRAWAAARNATGTVPAAPTRTAAKPRATFPDALDLAVAVAGPPRRGTAIRVYYVYYVIRSRAVGRALALATATAALATATAALARPAARR</sequence>
<dbReference type="RefSeq" id="WP_344661105.1">
    <property type="nucleotide sequence ID" value="NZ_BAAAQM010000049.1"/>
</dbReference>
<reference evidence="3" key="1">
    <citation type="journal article" date="2019" name="Int. J. Syst. Evol. Microbiol.">
        <title>The Global Catalogue of Microorganisms (GCM) 10K type strain sequencing project: providing services to taxonomists for standard genome sequencing and annotation.</title>
        <authorList>
            <consortium name="The Broad Institute Genomics Platform"/>
            <consortium name="The Broad Institute Genome Sequencing Center for Infectious Disease"/>
            <person name="Wu L."/>
            <person name="Ma J."/>
        </authorList>
    </citation>
    <scope>NUCLEOTIDE SEQUENCE [LARGE SCALE GENOMIC DNA]</scope>
    <source>
        <strain evidence="3">JCM 16013</strain>
    </source>
</reference>
<keyword evidence="3" id="KW-1185">Reference proteome</keyword>
<comment type="caution">
    <text evidence="2">The sequence shown here is derived from an EMBL/GenBank/DDBJ whole genome shotgun (WGS) entry which is preliminary data.</text>
</comment>
<dbReference type="EMBL" id="BAAAQM010000049">
    <property type="protein sequence ID" value="GAA1993022.1"/>
    <property type="molecule type" value="Genomic_DNA"/>
</dbReference>
<keyword evidence="1" id="KW-1133">Transmembrane helix</keyword>